<gene>
    <name evidence="3" type="ORF">ACFPME_01935</name>
</gene>
<evidence type="ECO:0000313" key="3">
    <source>
        <dbReference type="EMBL" id="MFC5435298.1"/>
    </source>
</evidence>
<dbReference type="InterPro" id="IPR002347">
    <property type="entry name" value="SDR_fam"/>
</dbReference>
<dbReference type="PANTHER" id="PTHR43477:SF1">
    <property type="entry name" value="DIHYDROANTICAPSIN 7-DEHYDROGENASE"/>
    <property type="match status" value="1"/>
</dbReference>
<keyword evidence="2" id="KW-0560">Oxidoreductase</keyword>
<evidence type="ECO:0000256" key="2">
    <source>
        <dbReference type="ARBA" id="ARBA00023002"/>
    </source>
</evidence>
<dbReference type="PRINTS" id="PR00081">
    <property type="entry name" value="GDHRDH"/>
</dbReference>
<protein>
    <submittedName>
        <fullName evidence="3">SDR family oxidoreductase</fullName>
    </submittedName>
</protein>
<dbReference type="InterPro" id="IPR051122">
    <property type="entry name" value="SDR_DHRS6-like"/>
</dbReference>
<dbReference type="PANTHER" id="PTHR43477">
    <property type="entry name" value="DIHYDROANTICAPSIN 7-DEHYDROGENASE"/>
    <property type="match status" value="1"/>
</dbReference>
<dbReference type="InterPro" id="IPR036291">
    <property type="entry name" value="NAD(P)-bd_dom_sf"/>
</dbReference>
<dbReference type="Proteomes" id="UP001596013">
    <property type="component" value="Unassembled WGS sequence"/>
</dbReference>
<dbReference type="EMBL" id="JBHSMK010000002">
    <property type="protein sequence ID" value="MFC5435298.1"/>
    <property type="molecule type" value="Genomic_DNA"/>
</dbReference>
<dbReference type="Pfam" id="PF13561">
    <property type="entry name" value="adh_short_C2"/>
    <property type="match status" value="1"/>
</dbReference>
<evidence type="ECO:0000313" key="4">
    <source>
        <dbReference type="Proteomes" id="UP001596013"/>
    </source>
</evidence>
<reference evidence="4" key="1">
    <citation type="journal article" date="2019" name="Int. J. Syst. Evol. Microbiol.">
        <title>The Global Catalogue of Microorganisms (GCM) 10K type strain sequencing project: providing services to taxonomists for standard genome sequencing and annotation.</title>
        <authorList>
            <consortium name="The Broad Institute Genomics Platform"/>
            <consortium name="The Broad Institute Genome Sequencing Center for Infectious Disease"/>
            <person name="Wu L."/>
            <person name="Ma J."/>
        </authorList>
    </citation>
    <scope>NUCLEOTIDE SEQUENCE [LARGE SCALE GENOMIC DNA]</scope>
    <source>
        <strain evidence="4">JCM 17130</strain>
    </source>
</reference>
<accession>A0ABW0JH88</accession>
<comment type="caution">
    <text evidence="3">The sequence shown here is derived from an EMBL/GenBank/DDBJ whole genome shotgun (WGS) entry which is preliminary data.</text>
</comment>
<keyword evidence="4" id="KW-1185">Reference proteome</keyword>
<name>A0ABW0JH88_9GAMM</name>
<organism evidence="3 4">
    <name type="scientific">Rhodanobacter umsongensis</name>
    <dbReference type="NCBI Taxonomy" id="633153"/>
    <lineage>
        <taxon>Bacteria</taxon>
        <taxon>Pseudomonadati</taxon>
        <taxon>Pseudomonadota</taxon>
        <taxon>Gammaproteobacteria</taxon>
        <taxon>Lysobacterales</taxon>
        <taxon>Rhodanobacteraceae</taxon>
        <taxon>Rhodanobacter</taxon>
    </lineage>
</organism>
<dbReference type="Gene3D" id="3.40.50.720">
    <property type="entry name" value="NAD(P)-binding Rossmann-like Domain"/>
    <property type="match status" value="1"/>
</dbReference>
<proteinExistence type="inferred from homology"/>
<comment type="similarity">
    <text evidence="1">Belongs to the short-chain dehydrogenases/reductases (SDR) family.</text>
</comment>
<dbReference type="RefSeq" id="WP_377301469.1">
    <property type="nucleotide sequence ID" value="NZ_JBHSMK010000002.1"/>
</dbReference>
<dbReference type="SUPFAM" id="SSF51735">
    <property type="entry name" value="NAD(P)-binding Rossmann-fold domains"/>
    <property type="match status" value="1"/>
</dbReference>
<sequence>MFDLRGTRVLIAGGSSGIGLSTAELLVTCGADVVINGRDPAKLDQVKERLGPQASTCAFDAGNAEERRRALAGIGAFDHLVVALSGGKGAGPIAGLAPADLRSGFDGKFWVHFSLAQESLGCLDRTGSITFVTAISARAANPGTAGLAAINAAIEGMVRPLAVELRPRRVNAVSPGVIDTPWWNRMQPDQKQAAFAKFAAATPAGRVGRPEDIAQSIVFLIGNSFMTGCVLECDGGLRLVGQSL</sequence>
<evidence type="ECO:0000256" key="1">
    <source>
        <dbReference type="ARBA" id="ARBA00006484"/>
    </source>
</evidence>